<dbReference type="GO" id="GO:0005634">
    <property type="term" value="C:nucleus"/>
    <property type="evidence" value="ECO:0007669"/>
    <property type="project" value="InterPro"/>
</dbReference>
<feature type="region of interest" description="Disordered" evidence="1">
    <location>
        <begin position="534"/>
        <end position="564"/>
    </location>
</feature>
<evidence type="ECO:0000256" key="1">
    <source>
        <dbReference type="SAM" id="MobiDB-lite"/>
    </source>
</evidence>
<feature type="compositionally biased region" description="Low complexity" evidence="1">
    <location>
        <begin position="161"/>
        <end position="189"/>
    </location>
</feature>
<comment type="caution">
    <text evidence="2">The sequence shown here is derived from an EMBL/GenBank/DDBJ whole genome shotgun (WGS) entry which is preliminary data.</text>
</comment>
<reference evidence="2" key="1">
    <citation type="submission" date="2022-06" db="EMBL/GenBank/DDBJ databases">
        <authorList>
            <consortium name="SYNGENTA / RWTH Aachen University"/>
        </authorList>
    </citation>
    <scope>NUCLEOTIDE SEQUENCE</scope>
</reference>
<proteinExistence type="predicted"/>
<feature type="compositionally biased region" description="Polar residues" evidence="1">
    <location>
        <begin position="285"/>
        <end position="295"/>
    </location>
</feature>
<dbReference type="EMBL" id="CALTRL010001177">
    <property type="protein sequence ID" value="CAH7671369.1"/>
    <property type="molecule type" value="Genomic_DNA"/>
</dbReference>
<name>A0AAV0ATP5_PHAPC</name>
<feature type="compositionally biased region" description="Polar residues" evidence="1">
    <location>
        <begin position="356"/>
        <end position="369"/>
    </location>
</feature>
<feature type="region of interest" description="Disordered" evidence="1">
    <location>
        <begin position="313"/>
        <end position="375"/>
    </location>
</feature>
<accession>A0AAV0ATP5</accession>
<sequence>MMRDDELDLKEIYEQRARSLMKLNRTIDSICHKYPRLEEDEDDVMDLMSLRVIEDRGMIIRRFERKAGGGGGGGGGSSYIFNQQVPVEEQEDHQGLSKKLLKGKQRATNQIGLDDCYCKDQNEVEDDEDEDDWSDERGSDSEDSSSVIYLGDSIKLHRTTTHPSTSTSSKLTSSSSPTLTPSSPSTNLTQPIRGYKCLGKSCSTDPRSVTNALFERLKRRVEERSLEIFQLRANHHTKSHNLLSFEASSTPNSVNTTLEFDDTVTLDGPIDDPNYLSRTRKDGSHTINHSTSASSDPRPKRIVTVTIPRNSALLISKPSNRSTKKITSKNKQKPTLLPSSFSSSPYSSSNFLSESDYNNNTPTTTTSAGRKSRSDLRDDCFDFKPSLLFKSLDPSKTTSSSSVTTPFRERIQNMNLMETDQQDQLAGVGEEEMMDEFCRESSEDPIYLPQSSSTKKRRIKRNVSGRISRRFIECSDTDDLTQGLTINNKDSTINGDCGGEDEDEMMLLTSQSWNSRRLGFWKLSKTDLSSSPCRAILRDQKKSEPEGEDRIDGFEKAERKRKRD</sequence>
<feature type="region of interest" description="Disordered" evidence="1">
    <location>
        <begin position="123"/>
        <end position="192"/>
    </location>
</feature>
<feature type="compositionally biased region" description="Low complexity" evidence="1">
    <location>
        <begin position="336"/>
        <end position="355"/>
    </location>
</feature>
<feature type="region of interest" description="Disordered" evidence="1">
    <location>
        <begin position="263"/>
        <end position="301"/>
    </location>
</feature>
<organism evidence="2 3">
    <name type="scientific">Phakopsora pachyrhizi</name>
    <name type="common">Asian soybean rust disease fungus</name>
    <dbReference type="NCBI Taxonomy" id="170000"/>
    <lineage>
        <taxon>Eukaryota</taxon>
        <taxon>Fungi</taxon>
        <taxon>Dikarya</taxon>
        <taxon>Basidiomycota</taxon>
        <taxon>Pucciniomycotina</taxon>
        <taxon>Pucciniomycetes</taxon>
        <taxon>Pucciniales</taxon>
        <taxon>Phakopsoraceae</taxon>
        <taxon>Phakopsora</taxon>
    </lineage>
</organism>
<gene>
    <name evidence="2" type="ORF">PPACK8108_LOCUS6141</name>
</gene>
<dbReference type="AlphaFoldDB" id="A0AAV0ATP5"/>
<dbReference type="Proteomes" id="UP001153365">
    <property type="component" value="Unassembled WGS sequence"/>
</dbReference>
<feature type="compositionally biased region" description="Basic and acidic residues" evidence="1">
    <location>
        <begin position="536"/>
        <end position="558"/>
    </location>
</feature>
<dbReference type="GO" id="GO:0042393">
    <property type="term" value="F:histone binding"/>
    <property type="evidence" value="ECO:0007669"/>
    <property type="project" value="InterPro"/>
</dbReference>
<protein>
    <submittedName>
        <fullName evidence="2">Expressed protein</fullName>
    </submittedName>
</protein>
<dbReference type="InterPro" id="IPR018465">
    <property type="entry name" value="Scm3/HJURP"/>
</dbReference>
<dbReference type="Pfam" id="PF10384">
    <property type="entry name" value="Scm3"/>
    <property type="match status" value="1"/>
</dbReference>
<keyword evidence="3" id="KW-1185">Reference proteome</keyword>
<evidence type="ECO:0000313" key="2">
    <source>
        <dbReference type="EMBL" id="CAH7671369.1"/>
    </source>
</evidence>
<feature type="compositionally biased region" description="Basic residues" evidence="1">
    <location>
        <begin position="322"/>
        <end position="332"/>
    </location>
</feature>
<evidence type="ECO:0000313" key="3">
    <source>
        <dbReference type="Proteomes" id="UP001153365"/>
    </source>
</evidence>
<feature type="compositionally biased region" description="Acidic residues" evidence="1">
    <location>
        <begin position="123"/>
        <end position="134"/>
    </location>
</feature>